<dbReference type="InterPro" id="IPR003439">
    <property type="entry name" value="ABC_transporter-like_ATP-bd"/>
</dbReference>
<dbReference type="Pfam" id="PF08352">
    <property type="entry name" value="oligo_HPY"/>
    <property type="match status" value="1"/>
</dbReference>
<keyword evidence="3" id="KW-0547">Nucleotide-binding</keyword>
<evidence type="ECO:0000313" key="6">
    <source>
        <dbReference type="EMBL" id="QZT35244.1"/>
    </source>
</evidence>
<dbReference type="CDD" id="cd03257">
    <property type="entry name" value="ABC_NikE_OppD_transporters"/>
    <property type="match status" value="1"/>
</dbReference>
<accession>A0A8X8LC32</accession>
<dbReference type="InterPro" id="IPR027417">
    <property type="entry name" value="P-loop_NTPase"/>
</dbReference>
<reference evidence="6 7" key="1">
    <citation type="journal article" date="2020" name="Extremophiles">
        <title>Genomic analysis of Caldalkalibacillus thermarum TA2.A1 reveals aerobic alkaliphilic metabolism and evolutionary hallmarks linking alkaliphilic bacteria and plant life.</title>
        <authorList>
            <person name="de Jong S.I."/>
            <person name="van den Broek M.A."/>
            <person name="Merkel A.Y."/>
            <person name="de la Torre Cortes P."/>
            <person name="Kalamorz F."/>
            <person name="Cook G.M."/>
            <person name="van Loosdrecht M.C.M."/>
            <person name="McMillan D.G.G."/>
        </authorList>
    </citation>
    <scope>NUCLEOTIDE SEQUENCE [LARGE SCALE GENOMIC DNA]</scope>
    <source>
        <strain evidence="6 7">TA2.A1</strain>
    </source>
</reference>
<dbReference type="PANTHER" id="PTHR43776">
    <property type="entry name" value="TRANSPORT ATP-BINDING PROTEIN"/>
    <property type="match status" value="1"/>
</dbReference>
<name>A0A8X8LC32_CALTT</name>
<dbReference type="SMART" id="SM00382">
    <property type="entry name" value="AAA"/>
    <property type="match status" value="1"/>
</dbReference>
<proteinExistence type="inferred from homology"/>
<dbReference type="GO" id="GO:0005524">
    <property type="term" value="F:ATP binding"/>
    <property type="evidence" value="ECO:0007669"/>
    <property type="project" value="UniProtKB-KW"/>
</dbReference>
<dbReference type="InterPro" id="IPR013563">
    <property type="entry name" value="Oligopep_ABC_C"/>
</dbReference>
<protein>
    <submittedName>
        <fullName evidence="6">ATP-binding cassette domain-containing protein</fullName>
    </submittedName>
</protein>
<dbReference type="InterPro" id="IPR017871">
    <property type="entry name" value="ABC_transporter-like_CS"/>
</dbReference>
<dbReference type="GO" id="GO:0055085">
    <property type="term" value="P:transmembrane transport"/>
    <property type="evidence" value="ECO:0007669"/>
    <property type="project" value="UniProtKB-ARBA"/>
</dbReference>
<dbReference type="PROSITE" id="PS50893">
    <property type="entry name" value="ABC_TRANSPORTER_2"/>
    <property type="match status" value="1"/>
</dbReference>
<dbReference type="Proteomes" id="UP000825179">
    <property type="component" value="Chromosome"/>
</dbReference>
<keyword evidence="4 6" id="KW-0067">ATP-binding</keyword>
<evidence type="ECO:0000259" key="5">
    <source>
        <dbReference type="PROSITE" id="PS50893"/>
    </source>
</evidence>
<sequence length="338" mass="38300">MKEGHKTQSQSSEQEYLLVVKGLKKYFDVSEGWIKKNKQYLRAVDGVDLSVKRGETLGIVGESGCGKSTLGNLLICLLEPTEGEIIFDGVNLGQLSGEELRRKRADIQMIFQDPYSSLNPRMRVFDIIAEPLRTHRVYSDAKQLENRVYELLEVVGLAREYSSRYPHEFSGGQRQRIGIARALALNPKLIICDEPVSALDVSIQAQILNLLSRLKKEFNLTYLFIAHGMPAVKHISDRVAVMYLGRIVELAPKEQLFQKPMHPYTEGLLAAVPIPDPTLRKHKERMILEGDMPNPANPPSGCRFHPRCPYANELCKQKTPELVEHAPHHWVACHYPLE</sequence>
<organism evidence="6 7">
    <name type="scientific">Caldalkalibacillus thermarum (strain TA2.A1)</name>
    <dbReference type="NCBI Taxonomy" id="986075"/>
    <lineage>
        <taxon>Bacteria</taxon>
        <taxon>Bacillati</taxon>
        <taxon>Bacillota</taxon>
        <taxon>Bacilli</taxon>
        <taxon>Bacillales</taxon>
        <taxon>Bacillaceae</taxon>
        <taxon>Caldalkalibacillus</taxon>
    </lineage>
</organism>
<evidence type="ECO:0000256" key="2">
    <source>
        <dbReference type="ARBA" id="ARBA00022448"/>
    </source>
</evidence>
<dbReference type="InterPro" id="IPR050319">
    <property type="entry name" value="ABC_transp_ATP-bind"/>
</dbReference>
<evidence type="ECO:0000313" key="7">
    <source>
        <dbReference type="Proteomes" id="UP000825179"/>
    </source>
</evidence>
<feature type="domain" description="ABC transporter" evidence="5">
    <location>
        <begin position="24"/>
        <end position="269"/>
    </location>
</feature>
<evidence type="ECO:0000256" key="1">
    <source>
        <dbReference type="ARBA" id="ARBA00005417"/>
    </source>
</evidence>
<dbReference type="InterPro" id="IPR003593">
    <property type="entry name" value="AAA+_ATPase"/>
</dbReference>
<dbReference type="Gene3D" id="3.40.50.300">
    <property type="entry name" value="P-loop containing nucleotide triphosphate hydrolases"/>
    <property type="match status" value="1"/>
</dbReference>
<dbReference type="EMBL" id="CP082237">
    <property type="protein sequence ID" value="QZT35244.1"/>
    <property type="molecule type" value="Genomic_DNA"/>
</dbReference>
<dbReference type="AlphaFoldDB" id="A0A8X8LC32"/>
<comment type="similarity">
    <text evidence="1">Belongs to the ABC transporter superfamily.</text>
</comment>
<dbReference type="Pfam" id="PF00005">
    <property type="entry name" value="ABC_tran"/>
    <property type="match status" value="1"/>
</dbReference>
<dbReference type="OrthoDB" id="9802264at2"/>
<evidence type="ECO:0000256" key="4">
    <source>
        <dbReference type="ARBA" id="ARBA00022840"/>
    </source>
</evidence>
<dbReference type="KEGG" id="cthu:HUR95_01550"/>
<dbReference type="GO" id="GO:0016887">
    <property type="term" value="F:ATP hydrolysis activity"/>
    <property type="evidence" value="ECO:0007669"/>
    <property type="project" value="InterPro"/>
</dbReference>
<dbReference type="NCBIfam" id="TIGR01727">
    <property type="entry name" value="oligo_HPY"/>
    <property type="match status" value="1"/>
</dbReference>
<keyword evidence="7" id="KW-1185">Reference proteome</keyword>
<keyword evidence="2" id="KW-0813">Transport</keyword>
<dbReference type="SUPFAM" id="SSF52540">
    <property type="entry name" value="P-loop containing nucleoside triphosphate hydrolases"/>
    <property type="match status" value="1"/>
</dbReference>
<gene>
    <name evidence="6" type="ORF">HUR95_01550</name>
</gene>
<dbReference type="PROSITE" id="PS00211">
    <property type="entry name" value="ABC_TRANSPORTER_1"/>
    <property type="match status" value="1"/>
</dbReference>
<dbReference type="FunFam" id="3.40.50.300:FF:000016">
    <property type="entry name" value="Oligopeptide ABC transporter ATP-binding component"/>
    <property type="match status" value="1"/>
</dbReference>
<dbReference type="GO" id="GO:0015833">
    <property type="term" value="P:peptide transport"/>
    <property type="evidence" value="ECO:0007669"/>
    <property type="project" value="InterPro"/>
</dbReference>
<evidence type="ECO:0000256" key="3">
    <source>
        <dbReference type="ARBA" id="ARBA00022741"/>
    </source>
</evidence>